<feature type="transmembrane region" description="Helical" evidence="1">
    <location>
        <begin position="140"/>
        <end position="160"/>
    </location>
</feature>
<sequence length="244" mass="25784">FVVLVPVIIAHQRGAPWWVTTLSFALASAGYAWTIAVPLIVGVALGAPIGLMWSCFFRASAEDPLFPIVVGSFWACVEYMVITIAGTMPNVATPLYVVPLLLQPISVVGCHGLNFAIGAFNGCVAQALSTTSTQRRKHVLRRLLVGTCLWAGLSVVQYSAVEGGTGGRRATVAAVAPGGLLPSAVLTCKNGTRSHFGEALSCTASLKEQIAATRRVVNDTEAKVVVWSEAWVGAYDNQTQLEKA</sequence>
<feature type="transmembrane region" description="Helical" evidence="1">
    <location>
        <begin position="65"/>
        <end position="85"/>
    </location>
</feature>
<reference evidence="2 3" key="1">
    <citation type="submission" date="2020-04" db="EMBL/GenBank/DDBJ databases">
        <title>Perkinsus olseni comparative genomics.</title>
        <authorList>
            <person name="Bogema D.R."/>
        </authorList>
    </citation>
    <scope>NUCLEOTIDE SEQUENCE [LARGE SCALE GENOMIC DNA]</scope>
    <source>
        <strain evidence="2">ATCC PRA-205</strain>
    </source>
</reference>
<gene>
    <name evidence="2" type="ORF">FOZ62_012799</name>
</gene>
<evidence type="ECO:0000256" key="1">
    <source>
        <dbReference type="SAM" id="Phobius"/>
    </source>
</evidence>
<feature type="non-terminal residue" evidence="2">
    <location>
        <position position="244"/>
    </location>
</feature>
<dbReference type="AlphaFoldDB" id="A0A7J6U6V8"/>
<evidence type="ECO:0000313" key="2">
    <source>
        <dbReference type="EMBL" id="KAF4752852.1"/>
    </source>
</evidence>
<feature type="transmembrane region" description="Helical" evidence="1">
    <location>
        <begin position="105"/>
        <end position="128"/>
    </location>
</feature>
<feature type="transmembrane region" description="Helical" evidence="1">
    <location>
        <begin position="31"/>
        <end position="53"/>
    </location>
</feature>
<evidence type="ECO:0000313" key="3">
    <source>
        <dbReference type="Proteomes" id="UP000574390"/>
    </source>
</evidence>
<protein>
    <submittedName>
        <fullName evidence="2">Uncharacterized protein</fullName>
    </submittedName>
</protein>
<dbReference type="EMBL" id="JABANM010002258">
    <property type="protein sequence ID" value="KAF4752852.1"/>
    <property type="molecule type" value="Genomic_DNA"/>
</dbReference>
<accession>A0A7J6U6V8</accession>
<keyword evidence="1" id="KW-0472">Membrane</keyword>
<comment type="caution">
    <text evidence="2">The sequence shown here is derived from an EMBL/GenBank/DDBJ whole genome shotgun (WGS) entry which is preliminary data.</text>
</comment>
<organism evidence="2 3">
    <name type="scientific">Perkinsus olseni</name>
    <name type="common">Perkinsus atlanticus</name>
    <dbReference type="NCBI Taxonomy" id="32597"/>
    <lineage>
        <taxon>Eukaryota</taxon>
        <taxon>Sar</taxon>
        <taxon>Alveolata</taxon>
        <taxon>Perkinsozoa</taxon>
        <taxon>Perkinsea</taxon>
        <taxon>Perkinsida</taxon>
        <taxon>Perkinsidae</taxon>
        <taxon>Perkinsus</taxon>
    </lineage>
</organism>
<feature type="non-terminal residue" evidence="2">
    <location>
        <position position="1"/>
    </location>
</feature>
<keyword evidence="1" id="KW-1133">Transmembrane helix</keyword>
<dbReference type="Proteomes" id="UP000574390">
    <property type="component" value="Unassembled WGS sequence"/>
</dbReference>
<proteinExistence type="predicted"/>
<keyword evidence="1" id="KW-0812">Transmembrane</keyword>
<name>A0A7J6U6V8_PEROL</name>